<evidence type="ECO:0000313" key="2">
    <source>
        <dbReference type="EMBL" id="KRR17685.1"/>
    </source>
</evidence>
<organism evidence="2 3">
    <name type="scientific">Bradyrhizobium retamae</name>
    <dbReference type="NCBI Taxonomy" id="1300035"/>
    <lineage>
        <taxon>Bacteria</taxon>
        <taxon>Pseudomonadati</taxon>
        <taxon>Pseudomonadota</taxon>
        <taxon>Alphaproteobacteria</taxon>
        <taxon>Hyphomicrobiales</taxon>
        <taxon>Nitrobacteraceae</taxon>
        <taxon>Bradyrhizobium</taxon>
    </lineage>
</organism>
<gene>
    <name evidence="2" type="ORF">CQ13_36040</name>
</gene>
<evidence type="ECO:0000256" key="1">
    <source>
        <dbReference type="SAM" id="MobiDB-lite"/>
    </source>
</evidence>
<reference evidence="2 3" key="1">
    <citation type="submission" date="2014-03" db="EMBL/GenBank/DDBJ databases">
        <title>Bradyrhizobium valentinum sp. nov., isolated from effective nodules of Lupinus mariae-josephae, a lupine endemic of basic-lime soils in Eastern Spain.</title>
        <authorList>
            <person name="Duran D."/>
            <person name="Rey L."/>
            <person name="Navarro A."/>
            <person name="Busquets A."/>
            <person name="Imperial J."/>
            <person name="Ruiz-Argueso T."/>
        </authorList>
    </citation>
    <scope>NUCLEOTIDE SEQUENCE [LARGE SCALE GENOMIC DNA]</scope>
    <source>
        <strain evidence="2 3">Ro19</strain>
    </source>
</reference>
<comment type="caution">
    <text evidence="2">The sequence shown here is derived from an EMBL/GenBank/DDBJ whole genome shotgun (WGS) entry which is preliminary data.</text>
</comment>
<feature type="region of interest" description="Disordered" evidence="1">
    <location>
        <begin position="62"/>
        <end position="88"/>
    </location>
</feature>
<dbReference type="AlphaFoldDB" id="A0A0R3MIR0"/>
<accession>A0A0R3MIR0</accession>
<keyword evidence="3" id="KW-1185">Reference proteome</keyword>
<dbReference type="Proteomes" id="UP000052023">
    <property type="component" value="Unassembled WGS sequence"/>
</dbReference>
<protein>
    <submittedName>
        <fullName evidence="2">Uncharacterized protein</fullName>
    </submittedName>
</protein>
<evidence type="ECO:0000313" key="3">
    <source>
        <dbReference type="Proteomes" id="UP000052023"/>
    </source>
</evidence>
<dbReference type="EMBL" id="LLYA01000207">
    <property type="protein sequence ID" value="KRR17685.1"/>
    <property type="molecule type" value="Genomic_DNA"/>
</dbReference>
<name>A0A0R3MIR0_9BRAD</name>
<sequence>MDAGSTQGARIMICGHRLTSHKAKTPLADRCDDAGVASLRHSDYGRIIFCGYVRIRCQDDSKDHESCAGKPDQARGVNGNAEQTEAVR</sequence>
<proteinExistence type="predicted"/>